<dbReference type="AlphaFoldDB" id="A0A8J2JNA2"/>
<proteinExistence type="predicted"/>
<gene>
    <name evidence="1" type="ORF">AFUS01_LOCUS2339</name>
</gene>
<dbReference type="Proteomes" id="UP000708208">
    <property type="component" value="Unassembled WGS sequence"/>
</dbReference>
<reference evidence="1" key="1">
    <citation type="submission" date="2021-06" db="EMBL/GenBank/DDBJ databases">
        <authorList>
            <person name="Hodson N. C."/>
            <person name="Mongue J. A."/>
            <person name="Jaron S. K."/>
        </authorList>
    </citation>
    <scope>NUCLEOTIDE SEQUENCE</scope>
</reference>
<name>A0A8J2JNA2_9HEXA</name>
<sequence length="97" mass="10441">MEKETELLVALIHPGGNAGLSPAVTLRSSSVPRTRNGIVKEYLYGVEIWSVPSMALPFPVYHITIKKELRVSKAGGIKVTSKLLSRLVSSIIGGLNV</sequence>
<evidence type="ECO:0000313" key="2">
    <source>
        <dbReference type="Proteomes" id="UP000708208"/>
    </source>
</evidence>
<evidence type="ECO:0000313" key="1">
    <source>
        <dbReference type="EMBL" id="CAG7674874.1"/>
    </source>
</evidence>
<comment type="caution">
    <text evidence="1">The sequence shown here is derived from an EMBL/GenBank/DDBJ whole genome shotgun (WGS) entry which is preliminary data.</text>
</comment>
<organism evidence="1 2">
    <name type="scientific">Allacma fusca</name>
    <dbReference type="NCBI Taxonomy" id="39272"/>
    <lineage>
        <taxon>Eukaryota</taxon>
        <taxon>Metazoa</taxon>
        <taxon>Ecdysozoa</taxon>
        <taxon>Arthropoda</taxon>
        <taxon>Hexapoda</taxon>
        <taxon>Collembola</taxon>
        <taxon>Symphypleona</taxon>
        <taxon>Sminthuridae</taxon>
        <taxon>Allacma</taxon>
    </lineage>
</organism>
<keyword evidence="2" id="KW-1185">Reference proteome</keyword>
<protein>
    <submittedName>
        <fullName evidence="1">Uncharacterized protein</fullName>
    </submittedName>
</protein>
<dbReference type="EMBL" id="CAJVCH010013335">
    <property type="protein sequence ID" value="CAG7674874.1"/>
    <property type="molecule type" value="Genomic_DNA"/>
</dbReference>
<accession>A0A8J2JNA2</accession>